<dbReference type="PANTHER" id="PTHR43248:SF29">
    <property type="entry name" value="TRIPEPTIDYL AMINOPEPTIDASE"/>
    <property type="match status" value="1"/>
</dbReference>
<comment type="similarity">
    <text evidence="1">Belongs to the peptidase S33 family.</text>
</comment>
<dbReference type="InterPro" id="IPR051601">
    <property type="entry name" value="Serine_prot/Carboxylest_S33"/>
</dbReference>
<dbReference type="STRING" id="490629.SAMN05216266_1156"/>
<evidence type="ECO:0000259" key="5">
    <source>
        <dbReference type="Pfam" id="PF00561"/>
    </source>
</evidence>
<organism evidence="6 7">
    <name type="scientific">Amycolatopsis marina</name>
    <dbReference type="NCBI Taxonomy" id="490629"/>
    <lineage>
        <taxon>Bacteria</taxon>
        <taxon>Bacillati</taxon>
        <taxon>Actinomycetota</taxon>
        <taxon>Actinomycetes</taxon>
        <taxon>Pseudonocardiales</taxon>
        <taxon>Pseudonocardiaceae</taxon>
        <taxon>Amycolatopsis</taxon>
    </lineage>
</organism>
<evidence type="ECO:0000313" key="6">
    <source>
        <dbReference type="EMBL" id="SFB51025.1"/>
    </source>
</evidence>
<evidence type="ECO:0000256" key="3">
    <source>
        <dbReference type="ARBA" id="ARBA00022801"/>
    </source>
</evidence>
<name>A0A1I1BKZ4_9PSEU</name>
<dbReference type="PANTHER" id="PTHR43248">
    <property type="entry name" value="2-SUCCINYL-6-HYDROXY-2,4-CYCLOHEXADIENE-1-CARBOXYLATE SYNTHASE"/>
    <property type="match status" value="1"/>
</dbReference>
<keyword evidence="7" id="KW-1185">Reference proteome</keyword>
<dbReference type="AlphaFoldDB" id="A0A1I1BKZ4"/>
<sequence>MVPIGSDGTIVGVRLLERYRSHSACVAVIGLLAAGVAGCSSGDTSQQAAAEAVTETRGPAGVVPAGLERYYSQPLEWGNCASYATSEDAESAFGSSALQCARLSVPLDYAEPAGETITVGLLRSRAGDADGRIGSLVVNPGGPGASGMVAAAGLASRVSGTEIGQKFDLVGFDPRGVGASEPQVECLTDAERDADRASDSETDGSPAGVRAQEAEEKEFAERCTERTEHGARMLAGIGTRDVVKDLDVLRSVLGDEKLTYAGYSYGTRIGSTYAEAFPQNVRAFVLDGALDPEQDLVESLVAQGEGFGIAFREFSAWCAQQQDCALGADPAGATKAFQDLVQPLIDDPVDVGDGRPLSYEDATTGVIQALYSQQFWGQLNSGLNELRAGRGTTLMALADMYNQRGSDGEYASTQDAFTAIRCVDDPRVTDEAEILEAQRRYEEVAPFLDDGRPDGAALDACAFWPVPNTSEPHLPNVDGVPPVLVISTTNDPATPYEAGVNLAKAMGGALLTYEGTQHTVFLQGVSCVDDAATDYLLEGTLPPEGKRCSS</sequence>
<feature type="region of interest" description="Disordered" evidence="4">
    <location>
        <begin position="187"/>
        <end position="217"/>
    </location>
</feature>
<feature type="compositionally biased region" description="Basic and acidic residues" evidence="4">
    <location>
        <begin position="189"/>
        <end position="199"/>
    </location>
</feature>
<proteinExistence type="inferred from homology"/>
<dbReference type="Gene3D" id="3.40.50.1820">
    <property type="entry name" value="alpha/beta hydrolase"/>
    <property type="match status" value="1"/>
</dbReference>
<keyword evidence="2" id="KW-0732">Signal</keyword>
<evidence type="ECO:0000256" key="1">
    <source>
        <dbReference type="ARBA" id="ARBA00010088"/>
    </source>
</evidence>
<evidence type="ECO:0000313" key="7">
    <source>
        <dbReference type="Proteomes" id="UP000243799"/>
    </source>
</evidence>
<dbReference type="InterPro" id="IPR029058">
    <property type="entry name" value="AB_hydrolase_fold"/>
</dbReference>
<gene>
    <name evidence="6" type="ORF">SAMN05216266_1156</name>
</gene>
<dbReference type="GO" id="GO:0016787">
    <property type="term" value="F:hydrolase activity"/>
    <property type="evidence" value="ECO:0007669"/>
    <property type="project" value="UniProtKB-KW"/>
</dbReference>
<dbReference type="OrthoDB" id="3252468at2"/>
<protein>
    <submittedName>
        <fullName evidence="6">Alpha/beta hydrolase fold</fullName>
    </submittedName>
</protein>
<dbReference type="Pfam" id="PF00561">
    <property type="entry name" value="Abhydrolase_1"/>
    <property type="match status" value="1"/>
</dbReference>
<dbReference type="Proteomes" id="UP000243799">
    <property type="component" value="Unassembled WGS sequence"/>
</dbReference>
<dbReference type="SUPFAM" id="SSF53474">
    <property type="entry name" value="alpha/beta-Hydrolases"/>
    <property type="match status" value="1"/>
</dbReference>
<dbReference type="InterPro" id="IPR000073">
    <property type="entry name" value="AB_hydrolase_1"/>
</dbReference>
<reference evidence="7" key="1">
    <citation type="submission" date="2016-10" db="EMBL/GenBank/DDBJ databases">
        <authorList>
            <person name="Varghese N."/>
            <person name="Submissions S."/>
        </authorList>
    </citation>
    <scope>NUCLEOTIDE SEQUENCE [LARGE SCALE GENOMIC DNA]</scope>
    <source>
        <strain evidence="7">CGMCC 4.3568</strain>
    </source>
</reference>
<dbReference type="EMBL" id="FOKG01000015">
    <property type="protein sequence ID" value="SFB51025.1"/>
    <property type="molecule type" value="Genomic_DNA"/>
</dbReference>
<evidence type="ECO:0000256" key="2">
    <source>
        <dbReference type="ARBA" id="ARBA00022729"/>
    </source>
</evidence>
<accession>A0A1I1BKZ4</accession>
<evidence type="ECO:0000256" key="4">
    <source>
        <dbReference type="SAM" id="MobiDB-lite"/>
    </source>
</evidence>
<keyword evidence="3 6" id="KW-0378">Hydrolase</keyword>
<feature type="domain" description="AB hydrolase-1" evidence="5">
    <location>
        <begin position="136"/>
        <end position="524"/>
    </location>
</feature>